<dbReference type="EMBL" id="JAZHXJ010000021">
    <property type="protein sequence ID" value="KAL1881466.1"/>
    <property type="molecule type" value="Genomic_DNA"/>
</dbReference>
<comment type="caution">
    <text evidence="1">The sequence shown here is derived from an EMBL/GenBank/DDBJ whole genome shotgun (WGS) entry which is preliminary data.</text>
</comment>
<evidence type="ECO:0000313" key="1">
    <source>
        <dbReference type="EMBL" id="KAL1881466.1"/>
    </source>
</evidence>
<organism evidence="1 2">
    <name type="scientific">Phialemonium thermophilum</name>
    <dbReference type="NCBI Taxonomy" id="223376"/>
    <lineage>
        <taxon>Eukaryota</taxon>
        <taxon>Fungi</taxon>
        <taxon>Dikarya</taxon>
        <taxon>Ascomycota</taxon>
        <taxon>Pezizomycotina</taxon>
        <taxon>Sordariomycetes</taxon>
        <taxon>Sordariomycetidae</taxon>
        <taxon>Cephalothecales</taxon>
        <taxon>Cephalothecaceae</taxon>
        <taxon>Phialemonium</taxon>
    </lineage>
</organism>
<evidence type="ECO:0000313" key="2">
    <source>
        <dbReference type="Proteomes" id="UP001586593"/>
    </source>
</evidence>
<gene>
    <name evidence="1" type="ORF">VTK73DRAFT_3528</name>
</gene>
<accession>A0ABR3XZL5</accession>
<dbReference type="Proteomes" id="UP001586593">
    <property type="component" value="Unassembled WGS sequence"/>
</dbReference>
<proteinExistence type="predicted"/>
<keyword evidence="2" id="KW-1185">Reference proteome</keyword>
<name>A0ABR3XZL5_9PEZI</name>
<reference evidence="1 2" key="1">
    <citation type="journal article" date="2024" name="Commun. Biol.">
        <title>Comparative genomic analysis of thermophilic fungi reveals convergent evolutionary adaptations and gene losses.</title>
        <authorList>
            <person name="Steindorff A.S."/>
            <person name="Aguilar-Pontes M.V."/>
            <person name="Robinson A.J."/>
            <person name="Andreopoulos B."/>
            <person name="LaButti K."/>
            <person name="Kuo A."/>
            <person name="Mondo S."/>
            <person name="Riley R."/>
            <person name="Otillar R."/>
            <person name="Haridas S."/>
            <person name="Lipzen A."/>
            <person name="Grimwood J."/>
            <person name="Schmutz J."/>
            <person name="Clum A."/>
            <person name="Reid I.D."/>
            <person name="Moisan M.C."/>
            <person name="Butler G."/>
            <person name="Nguyen T.T.M."/>
            <person name="Dewar K."/>
            <person name="Conant G."/>
            <person name="Drula E."/>
            <person name="Henrissat B."/>
            <person name="Hansel C."/>
            <person name="Singer S."/>
            <person name="Hutchinson M.I."/>
            <person name="de Vries R.P."/>
            <person name="Natvig D.O."/>
            <person name="Powell A.J."/>
            <person name="Tsang A."/>
            <person name="Grigoriev I.V."/>
        </authorList>
    </citation>
    <scope>NUCLEOTIDE SEQUENCE [LARGE SCALE GENOMIC DNA]</scope>
    <source>
        <strain evidence="1 2">ATCC 24622</strain>
    </source>
</reference>
<sequence length="89" mass="10306">MSRAFNYAFGCLPDWEPQPGDRVYAAMRQNDDGSVLPFIGNGNLDFYYDLRMTPKEEDKIPTWQKFTVDMPQGHLKTAWVWVSREESAA</sequence>
<protein>
    <submittedName>
        <fullName evidence="1">Uncharacterized protein</fullName>
    </submittedName>
</protein>